<dbReference type="PROSITE" id="PS01131">
    <property type="entry name" value="RRNA_A_DIMETH"/>
    <property type="match status" value="1"/>
</dbReference>
<evidence type="ECO:0000256" key="4">
    <source>
        <dbReference type="ARBA" id="ARBA00022691"/>
    </source>
</evidence>
<evidence type="ECO:0000256" key="5">
    <source>
        <dbReference type="ARBA" id="ARBA00022884"/>
    </source>
</evidence>
<accession>A0A1X6PJW9</accession>
<dbReference type="CDD" id="cd02440">
    <property type="entry name" value="AdoMet_MTases"/>
    <property type="match status" value="1"/>
</dbReference>
<dbReference type="GO" id="GO:0000179">
    <property type="term" value="F:rRNA (adenine-N6,N6-)-dimethyltransferase activity"/>
    <property type="evidence" value="ECO:0007669"/>
    <property type="project" value="UniProtKB-UniRule"/>
</dbReference>
<feature type="binding site" evidence="6">
    <location>
        <position position="179"/>
    </location>
    <ligand>
        <name>S-adenosyl-L-methionine</name>
        <dbReference type="ChEBI" id="CHEBI:59789"/>
    </ligand>
</feature>
<keyword evidence="11" id="KW-1185">Reference proteome</keyword>
<dbReference type="PANTHER" id="PTHR11727:SF18">
    <property type="entry name" value="RRNA ADENINE N(6)-METHYLTRANSFERASE"/>
    <property type="match status" value="1"/>
</dbReference>
<dbReference type="InterPro" id="IPR020598">
    <property type="entry name" value="rRNA_Ade_methylase_Trfase_N"/>
</dbReference>
<feature type="binding site" evidence="6">
    <location>
        <position position="95"/>
    </location>
    <ligand>
        <name>S-adenosyl-L-methionine</name>
        <dbReference type="ChEBI" id="CHEBI:59789"/>
    </ligand>
</feature>
<dbReference type="InterPro" id="IPR020596">
    <property type="entry name" value="rRNA_Ade_Mease_Trfase_CS"/>
</dbReference>
<dbReference type="InterPro" id="IPR011530">
    <property type="entry name" value="rRNA_adenine_dimethylase"/>
</dbReference>
<sequence>MRSPNAPSRCSLPPDRFHGRSSPPAVAFATTAGATRVAGLATEAAAAPPSPAPPGGLCRPPPPPPPHPLPDTPTATLPTDAPALRIRPKQSLGQNFLRDEAVAAAIVRSFAAAVRACRPAGDDGEDGGGVHVVELGAGTGALTRRLVDLFPAMTAVEIDGRAVAALRAGLPGLRVVQADVLALDWAASVASLAATPAGGGVRRPLAVVGNLPYNIVSQILLSLLETRADVVATATVMVQKEVADRLVAPPRCKAYGILSVVAQLYAAPTVLFGVPPSAFYPVPDVQSAMVRLDVRAEPVGVAGVVHDRSAVRRVVRAAFQQRRKTLRNSLKGLTGGAPLGERWASRRPEELSPPEFVELAAELYGEGGVAVAAAAAAAAAPPAEDGAAAATVVATAPRGSARRRKRQAPVREPAGAADGDGGGDEGSAGGDGGAGEPSAVARVWRPVKGRPVDLWAPGVDRPADAEEEDKDGAIARDATAAARRRAA</sequence>
<dbReference type="PANTHER" id="PTHR11727">
    <property type="entry name" value="DIMETHYLADENOSINE TRANSFERASE"/>
    <property type="match status" value="1"/>
</dbReference>
<protein>
    <recommendedName>
        <fullName evidence="7">rRNA adenine N(6)-methyltransferase</fullName>
        <ecNumber evidence="7">2.1.1.-</ecNumber>
    </recommendedName>
</protein>
<feature type="binding site" evidence="6">
    <location>
        <position position="157"/>
    </location>
    <ligand>
        <name>S-adenosyl-L-methionine</name>
        <dbReference type="ChEBI" id="CHEBI:59789"/>
    </ligand>
</feature>
<evidence type="ECO:0000256" key="3">
    <source>
        <dbReference type="ARBA" id="ARBA00022679"/>
    </source>
</evidence>
<feature type="region of interest" description="Disordered" evidence="8">
    <location>
        <begin position="1"/>
        <end position="26"/>
    </location>
</feature>
<dbReference type="EC" id="2.1.1.-" evidence="7"/>
<feature type="domain" description="Ribosomal RNA adenine methylase transferase N-terminal" evidence="9">
    <location>
        <begin position="109"/>
        <end position="296"/>
    </location>
</feature>
<feature type="region of interest" description="Disordered" evidence="8">
    <location>
        <begin position="394"/>
        <end position="487"/>
    </location>
</feature>
<evidence type="ECO:0000313" key="10">
    <source>
        <dbReference type="EMBL" id="OSX81169.1"/>
    </source>
</evidence>
<dbReference type="InterPro" id="IPR023165">
    <property type="entry name" value="rRNA_Ade_diMease-like_C"/>
</dbReference>
<dbReference type="Proteomes" id="UP000218209">
    <property type="component" value="Unassembled WGS sequence"/>
</dbReference>
<evidence type="ECO:0000256" key="8">
    <source>
        <dbReference type="SAM" id="MobiDB-lite"/>
    </source>
</evidence>
<comment type="similarity">
    <text evidence="6 7">Belongs to the class I-like SAM-binding methyltransferase superfamily. rRNA adenine N(6)-methyltransferase family.</text>
</comment>
<feature type="region of interest" description="Disordered" evidence="8">
    <location>
        <begin position="39"/>
        <end position="79"/>
    </location>
</feature>
<name>A0A1X6PJW9_PORUM</name>
<proteinExistence type="inferred from homology"/>
<dbReference type="EMBL" id="KV918765">
    <property type="protein sequence ID" value="OSX81169.1"/>
    <property type="molecule type" value="Genomic_DNA"/>
</dbReference>
<evidence type="ECO:0000313" key="11">
    <source>
        <dbReference type="Proteomes" id="UP000218209"/>
    </source>
</evidence>
<dbReference type="InterPro" id="IPR029063">
    <property type="entry name" value="SAM-dependent_MTases_sf"/>
</dbReference>
<dbReference type="PROSITE" id="PS51689">
    <property type="entry name" value="SAM_RNA_A_N6_MT"/>
    <property type="match status" value="1"/>
</dbReference>
<dbReference type="OrthoDB" id="74991at2759"/>
<dbReference type="InterPro" id="IPR001737">
    <property type="entry name" value="KsgA/Erm"/>
</dbReference>
<dbReference type="Pfam" id="PF00398">
    <property type="entry name" value="RrnaAD"/>
    <property type="match status" value="1"/>
</dbReference>
<feature type="compositionally biased region" description="Pro residues" evidence="8">
    <location>
        <begin position="48"/>
        <end position="71"/>
    </location>
</feature>
<evidence type="ECO:0000256" key="6">
    <source>
        <dbReference type="PROSITE-ProRule" id="PRU01026"/>
    </source>
</evidence>
<dbReference type="Gene3D" id="3.40.50.150">
    <property type="entry name" value="Vaccinia Virus protein VP39"/>
    <property type="match status" value="1"/>
</dbReference>
<keyword evidence="5 6" id="KW-0694">RNA-binding</keyword>
<feature type="binding site" evidence="6">
    <location>
        <position position="210"/>
    </location>
    <ligand>
        <name>S-adenosyl-L-methionine</name>
        <dbReference type="ChEBI" id="CHEBI:59789"/>
    </ligand>
</feature>
<dbReference type="SUPFAM" id="SSF53335">
    <property type="entry name" value="S-adenosyl-L-methionine-dependent methyltransferases"/>
    <property type="match status" value="1"/>
</dbReference>
<dbReference type="AlphaFoldDB" id="A0A1X6PJW9"/>
<gene>
    <name evidence="10" type="ORF">BU14_0025s0050</name>
</gene>
<feature type="binding site" evidence="6">
    <location>
        <position position="97"/>
    </location>
    <ligand>
        <name>S-adenosyl-L-methionine</name>
        <dbReference type="ChEBI" id="CHEBI:59789"/>
    </ligand>
</feature>
<dbReference type="NCBIfam" id="TIGR00755">
    <property type="entry name" value="ksgA"/>
    <property type="match status" value="1"/>
</dbReference>
<dbReference type="SMART" id="SM00650">
    <property type="entry name" value="rADc"/>
    <property type="match status" value="1"/>
</dbReference>
<feature type="compositionally biased region" description="Gly residues" evidence="8">
    <location>
        <begin position="418"/>
        <end position="435"/>
    </location>
</feature>
<evidence type="ECO:0000256" key="7">
    <source>
        <dbReference type="RuleBase" id="RU362106"/>
    </source>
</evidence>
<reference evidence="10 11" key="1">
    <citation type="submission" date="2017-03" db="EMBL/GenBank/DDBJ databases">
        <title>WGS assembly of Porphyra umbilicalis.</title>
        <authorList>
            <person name="Brawley S.H."/>
            <person name="Blouin N.A."/>
            <person name="Ficko-Blean E."/>
            <person name="Wheeler G.L."/>
            <person name="Lohr M."/>
            <person name="Goodson H.V."/>
            <person name="Jenkins J.W."/>
            <person name="Blaby-Haas C.E."/>
            <person name="Helliwell K.E."/>
            <person name="Chan C."/>
            <person name="Marriage T."/>
            <person name="Bhattacharya D."/>
            <person name="Klein A.S."/>
            <person name="Badis Y."/>
            <person name="Brodie J."/>
            <person name="Cao Y."/>
            <person name="Collen J."/>
            <person name="Dittami S.M."/>
            <person name="Gachon C.M."/>
            <person name="Green B.R."/>
            <person name="Karpowicz S."/>
            <person name="Kim J.W."/>
            <person name="Kudahl U."/>
            <person name="Lin S."/>
            <person name="Michel G."/>
            <person name="Mittag M."/>
            <person name="Olson B.J."/>
            <person name="Pangilinan J."/>
            <person name="Peng Y."/>
            <person name="Qiu H."/>
            <person name="Shu S."/>
            <person name="Singer J.T."/>
            <person name="Smith A.G."/>
            <person name="Sprecher B.N."/>
            <person name="Wagner V."/>
            <person name="Wang W."/>
            <person name="Wang Z.-Y."/>
            <person name="Yan J."/>
            <person name="Yarish C."/>
            <person name="Zoeuner-Riek S."/>
            <person name="Zhuang Y."/>
            <person name="Zou Y."/>
            <person name="Lindquist E.A."/>
            <person name="Grimwood J."/>
            <person name="Barry K."/>
            <person name="Rokhsar D.S."/>
            <person name="Schmutz J."/>
            <person name="Stiller J.W."/>
            <person name="Grossman A.R."/>
            <person name="Prochnik S.E."/>
        </authorList>
    </citation>
    <scope>NUCLEOTIDE SEQUENCE [LARGE SCALE GENOMIC DNA]</scope>
    <source>
        <strain evidence="10">4086291</strain>
    </source>
</reference>
<evidence type="ECO:0000256" key="1">
    <source>
        <dbReference type="ARBA" id="ARBA00022552"/>
    </source>
</evidence>
<dbReference type="GO" id="GO:0003723">
    <property type="term" value="F:RNA binding"/>
    <property type="evidence" value="ECO:0007669"/>
    <property type="project" value="UniProtKB-UniRule"/>
</dbReference>
<keyword evidence="1 7" id="KW-0698">rRNA processing</keyword>
<evidence type="ECO:0000259" key="9">
    <source>
        <dbReference type="SMART" id="SM00650"/>
    </source>
</evidence>
<dbReference type="HAMAP" id="MF_00607">
    <property type="entry name" value="16SrRNA_methyltr_A"/>
    <property type="match status" value="1"/>
</dbReference>
<keyword evidence="4 6" id="KW-0949">S-adenosyl-L-methionine</keyword>
<keyword evidence="3 6" id="KW-0808">Transferase</keyword>
<organism evidence="10 11">
    <name type="scientific">Porphyra umbilicalis</name>
    <name type="common">Purple laver</name>
    <name type="synonym">Red alga</name>
    <dbReference type="NCBI Taxonomy" id="2786"/>
    <lineage>
        <taxon>Eukaryota</taxon>
        <taxon>Rhodophyta</taxon>
        <taxon>Bangiophyceae</taxon>
        <taxon>Bangiales</taxon>
        <taxon>Bangiaceae</taxon>
        <taxon>Porphyra</taxon>
    </lineage>
</organism>
<dbReference type="Gene3D" id="1.10.8.100">
    <property type="entry name" value="Ribosomal RNA adenine dimethylase-like, domain 2"/>
    <property type="match status" value="1"/>
</dbReference>
<feature type="binding site" evidence="6">
    <location>
        <position position="136"/>
    </location>
    <ligand>
        <name>S-adenosyl-L-methionine</name>
        <dbReference type="ChEBI" id="CHEBI:59789"/>
    </ligand>
</feature>
<evidence type="ECO:0000256" key="2">
    <source>
        <dbReference type="ARBA" id="ARBA00022603"/>
    </source>
</evidence>
<keyword evidence="2 6" id="KW-0489">Methyltransferase</keyword>